<evidence type="ECO:0000313" key="6">
    <source>
        <dbReference type="Proteomes" id="UP000321261"/>
    </source>
</evidence>
<gene>
    <name evidence="5" type="ORF">FHX44_113605</name>
</gene>
<dbReference type="SMART" id="SM00822">
    <property type="entry name" value="PKS_KR"/>
    <property type="match status" value="1"/>
</dbReference>
<dbReference type="InterPro" id="IPR036291">
    <property type="entry name" value="NAD(P)-bd_dom_sf"/>
</dbReference>
<dbReference type="GO" id="GO:0016491">
    <property type="term" value="F:oxidoreductase activity"/>
    <property type="evidence" value="ECO:0007669"/>
    <property type="project" value="UniProtKB-KW"/>
</dbReference>
<dbReference type="PRINTS" id="PR00081">
    <property type="entry name" value="GDHRDH"/>
</dbReference>
<keyword evidence="2" id="KW-0560">Oxidoreductase</keyword>
<evidence type="ECO:0000259" key="4">
    <source>
        <dbReference type="SMART" id="SM00822"/>
    </source>
</evidence>
<proteinExistence type="inferred from homology"/>
<dbReference type="Pfam" id="PF00106">
    <property type="entry name" value="adh_short"/>
    <property type="match status" value="1"/>
</dbReference>
<comment type="similarity">
    <text evidence="1 3">Belongs to the short-chain dehydrogenases/reductases (SDR) family.</text>
</comment>
<dbReference type="CDD" id="cd05233">
    <property type="entry name" value="SDR_c"/>
    <property type="match status" value="1"/>
</dbReference>
<dbReference type="EMBL" id="VIWU01000001">
    <property type="protein sequence ID" value="TWF77691.1"/>
    <property type="molecule type" value="Genomic_DNA"/>
</dbReference>
<dbReference type="OrthoDB" id="9810734at2"/>
<dbReference type="AlphaFoldDB" id="A0A561SS68"/>
<reference evidence="5 6" key="1">
    <citation type="submission" date="2019-06" db="EMBL/GenBank/DDBJ databases">
        <title>Sequencing the genomes of 1000 actinobacteria strains.</title>
        <authorList>
            <person name="Klenk H.-P."/>
        </authorList>
    </citation>
    <scope>NUCLEOTIDE SEQUENCE [LARGE SCALE GENOMIC DNA]</scope>
    <source>
        <strain evidence="5 6">DSM 45671</strain>
    </source>
</reference>
<name>A0A561SS68_9PSEU</name>
<accession>A0A561SS68</accession>
<dbReference type="PIRSF" id="PIRSF000126">
    <property type="entry name" value="11-beta-HSD1"/>
    <property type="match status" value="1"/>
</dbReference>
<dbReference type="PRINTS" id="PR00080">
    <property type="entry name" value="SDRFAMILY"/>
</dbReference>
<dbReference type="InterPro" id="IPR057326">
    <property type="entry name" value="KR_dom"/>
</dbReference>
<keyword evidence="6" id="KW-1185">Reference proteome</keyword>
<evidence type="ECO:0000256" key="3">
    <source>
        <dbReference type="RuleBase" id="RU000363"/>
    </source>
</evidence>
<evidence type="ECO:0000256" key="1">
    <source>
        <dbReference type="ARBA" id="ARBA00006484"/>
    </source>
</evidence>
<dbReference type="SUPFAM" id="SSF51735">
    <property type="entry name" value="NAD(P)-binding Rossmann-fold domains"/>
    <property type="match status" value="1"/>
</dbReference>
<protein>
    <recommendedName>
        <fullName evidence="4">Ketoreductase domain-containing protein</fullName>
    </recommendedName>
</protein>
<dbReference type="RefSeq" id="WP_147256817.1">
    <property type="nucleotide sequence ID" value="NZ_VIWU01000001.1"/>
</dbReference>
<comment type="caution">
    <text evidence="5">The sequence shown here is derived from an EMBL/GenBank/DDBJ whole genome shotgun (WGS) entry which is preliminary data.</text>
</comment>
<evidence type="ECO:0000256" key="2">
    <source>
        <dbReference type="ARBA" id="ARBA00023002"/>
    </source>
</evidence>
<dbReference type="PANTHER" id="PTHR44196:SF2">
    <property type="entry name" value="SHORT-CHAIN DEHYDROGENASE-RELATED"/>
    <property type="match status" value="1"/>
</dbReference>
<dbReference type="Proteomes" id="UP000321261">
    <property type="component" value="Unassembled WGS sequence"/>
</dbReference>
<evidence type="ECO:0000313" key="5">
    <source>
        <dbReference type="EMBL" id="TWF77691.1"/>
    </source>
</evidence>
<organism evidence="5 6">
    <name type="scientific">Pseudonocardia hierapolitana</name>
    <dbReference type="NCBI Taxonomy" id="1128676"/>
    <lineage>
        <taxon>Bacteria</taxon>
        <taxon>Bacillati</taxon>
        <taxon>Actinomycetota</taxon>
        <taxon>Actinomycetes</taxon>
        <taxon>Pseudonocardiales</taxon>
        <taxon>Pseudonocardiaceae</taxon>
        <taxon>Pseudonocardia</taxon>
    </lineage>
</organism>
<dbReference type="InterPro" id="IPR002347">
    <property type="entry name" value="SDR_fam"/>
</dbReference>
<sequence>MPTALITGATSGIGAAFASRLARDGRDLVLVARDGERLEAAAARHRERGVSVQVLAADLTTVEGRERVAERLADPDAPVDLLVNNAGATQPHRFLAADPAALLRQHDLNVTAVLQLTRAAVPGMVQRGRGAVVNVSSMLGFVTGSRSTYTAEKAWVTVFTEGIAATLAGSGVRALVLCPGFVRTEFHERAGLEVGARRGLMWLDAERVVEECLADLARGKVVSVPSPQYKVLAALIDLLPRPVLRRLIAAGERRGERSEGER</sequence>
<dbReference type="Gene3D" id="3.40.50.720">
    <property type="entry name" value="NAD(P)-binding Rossmann-like Domain"/>
    <property type="match status" value="1"/>
</dbReference>
<dbReference type="PANTHER" id="PTHR44196">
    <property type="entry name" value="DEHYDROGENASE/REDUCTASE SDR FAMILY MEMBER 7B"/>
    <property type="match status" value="1"/>
</dbReference>
<dbReference type="GO" id="GO:0016020">
    <property type="term" value="C:membrane"/>
    <property type="evidence" value="ECO:0007669"/>
    <property type="project" value="TreeGrafter"/>
</dbReference>
<feature type="domain" description="Ketoreductase" evidence="4">
    <location>
        <begin position="2"/>
        <end position="205"/>
    </location>
</feature>